<dbReference type="OrthoDB" id="2366471at2759"/>
<protein>
    <submittedName>
        <fullName evidence="1">Uncharacterized protein</fullName>
    </submittedName>
</protein>
<organism evidence="1 2">
    <name type="scientific">Tetrapyrgos nigripes</name>
    <dbReference type="NCBI Taxonomy" id="182062"/>
    <lineage>
        <taxon>Eukaryota</taxon>
        <taxon>Fungi</taxon>
        <taxon>Dikarya</taxon>
        <taxon>Basidiomycota</taxon>
        <taxon>Agaricomycotina</taxon>
        <taxon>Agaricomycetes</taxon>
        <taxon>Agaricomycetidae</taxon>
        <taxon>Agaricales</taxon>
        <taxon>Marasmiineae</taxon>
        <taxon>Marasmiaceae</taxon>
        <taxon>Tetrapyrgos</taxon>
    </lineage>
</organism>
<gene>
    <name evidence="1" type="ORF">D9758_006795</name>
</gene>
<comment type="caution">
    <text evidence="1">The sequence shown here is derived from an EMBL/GenBank/DDBJ whole genome shotgun (WGS) entry which is preliminary data.</text>
</comment>
<dbReference type="EMBL" id="JAACJM010000085">
    <property type="protein sequence ID" value="KAF5348726.1"/>
    <property type="molecule type" value="Genomic_DNA"/>
</dbReference>
<evidence type="ECO:0000313" key="2">
    <source>
        <dbReference type="Proteomes" id="UP000559256"/>
    </source>
</evidence>
<name>A0A8H5CVB8_9AGAR</name>
<dbReference type="Proteomes" id="UP000559256">
    <property type="component" value="Unassembled WGS sequence"/>
</dbReference>
<keyword evidence="2" id="KW-1185">Reference proteome</keyword>
<accession>A0A8H5CVB8</accession>
<reference evidence="1 2" key="1">
    <citation type="journal article" date="2020" name="ISME J.">
        <title>Uncovering the hidden diversity of litter-decomposition mechanisms in mushroom-forming fungi.</title>
        <authorList>
            <person name="Floudas D."/>
            <person name="Bentzer J."/>
            <person name="Ahren D."/>
            <person name="Johansson T."/>
            <person name="Persson P."/>
            <person name="Tunlid A."/>
        </authorList>
    </citation>
    <scope>NUCLEOTIDE SEQUENCE [LARGE SCALE GENOMIC DNA]</scope>
    <source>
        <strain evidence="1 2">CBS 291.85</strain>
    </source>
</reference>
<evidence type="ECO:0000313" key="1">
    <source>
        <dbReference type="EMBL" id="KAF5348726.1"/>
    </source>
</evidence>
<proteinExistence type="predicted"/>
<dbReference type="AlphaFoldDB" id="A0A8H5CVB8"/>
<sequence>MFLSSFAVSWMYNAYISTIDKDDIQMETLVEQSVLDIDKDELVRYKLGTRTTMAIFVLFILKPSDPLGMMNHLIPNETKIWHEFKKQVVGQLGTDDDELSFTVLDNSATEEQGLVADLIRDAQHAYRCFREHEKRKEKATGATDIIRTTNMRNV</sequence>